<dbReference type="Gene3D" id="1.10.30.10">
    <property type="entry name" value="High mobility group box domain"/>
    <property type="match status" value="1"/>
</dbReference>
<comment type="caution">
    <text evidence="3">The sequence shown here is derived from an EMBL/GenBank/DDBJ whole genome shotgun (WGS) entry which is preliminary data.</text>
</comment>
<dbReference type="PANTHER" id="PTHR45789">
    <property type="entry name" value="FI18025P1"/>
    <property type="match status" value="1"/>
</dbReference>
<dbReference type="InterPro" id="IPR051356">
    <property type="entry name" value="SOX/SOX-like_TF"/>
</dbReference>
<protein>
    <recommendedName>
        <fullName evidence="5">HMG box domain-containing protein</fullName>
    </recommendedName>
</protein>
<keyword evidence="2" id="KW-0539">Nucleus</keyword>
<gene>
    <name evidence="3" type="ORF">PXEA_LOCUS9001</name>
</gene>
<dbReference type="SUPFAM" id="SSF47095">
    <property type="entry name" value="HMG-box"/>
    <property type="match status" value="1"/>
</dbReference>
<sequence length="125" mass="14510">MRSSPIPFTLSYVDVSLFCPSFIYHLSFLPHSHYALRCVRHIITVGTHQTEGISGSRLPRIARQGIRNYGLDTDAEPGFRNDKLDRGQHIKRPMNAFMVWAREERRKILKVSFDYNENGGTFQRI</sequence>
<dbReference type="AlphaFoldDB" id="A0A3S5FCY8"/>
<evidence type="ECO:0000256" key="2">
    <source>
        <dbReference type="ARBA" id="ARBA00023242"/>
    </source>
</evidence>
<dbReference type="GO" id="GO:0045165">
    <property type="term" value="P:cell fate commitment"/>
    <property type="evidence" value="ECO:0007669"/>
    <property type="project" value="TreeGrafter"/>
</dbReference>
<reference evidence="3" key="1">
    <citation type="submission" date="2018-11" db="EMBL/GenBank/DDBJ databases">
        <authorList>
            <consortium name="Pathogen Informatics"/>
        </authorList>
    </citation>
    <scope>NUCLEOTIDE SEQUENCE</scope>
</reference>
<dbReference type="GO" id="GO:0000981">
    <property type="term" value="F:DNA-binding transcription factor activity, RNA polymerase II-specific"/>
    <property type="evidence" value="ECO:0007669"/>
    <property type="project" value="TreeGrafter"/>
</dbReference>
<dbReference type="OrthoDB" id="6247875at2759"/>
<dbReference type="GO" id="GO:0000978">
    <property type="term" value="F:RNA polymerase II cis-regulatory region sequence-specific DNA binding"/>
    <property type="evidence" value="ECO:0007669"/>
    <property type="project" value="TreeGrafter"/>
</dbReference>
<keyword evidence="1" id="KW-0238">DNA-binding</keyword>
<evidence type="ECO:0000256" key="1">
    <source>
        <dbReference type="ARBA" id="ARBA00023125"/>
    </source>
</evidence>
<keyword evidence="4" id="KW-1185">Reference proteome</keyword>
<dbReference type="Proteomes" id="UP000784294">
    <property type="component" value="Unassembled WGS sequence"/>
</dbReference>
<evidence type="ECO:0000313" key="4">
    <source>
        <dbReference type="Proteomes" id="UP000784294"/>
    </source>
</evidence>
<accession>A0A3S5FCY8</accession>
<dbReference type="EMBL" id="CAAALY010025039">
    <property type="protein sequence ID" value="VEL15561.1"/>
    <property type="molecule type" value="Genomic_DNA"/>
</dbReference>
<organism evidence="3 4">
    <name type="scientific">Protopolystoma xenopodis</name>
    <dbReference type="NCBI Taxonomy" id="117903"/>
    <lineage>
        <taxon>Eukaryota</taxon>
        <taxon>Metazoa</taxon>
        <taxon>Spiralia</taxon>
        <taxon>Lophotrochozoa</taxon>
        <taxon>Platyhelminthes</taxon>
        <taxon>Monogenea</taxon>
        <taxon>Polyopisthocotylea</taxon>
        <taxon>Polystomatidea</taxon>
        <taxon>Polystomatidae</taxon>
        <taxon>Protopolystoma</taxon>
    </lineage>
</organism>
<dbReference type="PANTHER" id="PTHR45789:SF2">
    <property type="entry name" value="FI18025P1"/>
    <property type="match status" value="1"/>
</dbReference>
<dbReference type="GO" id="GO:0005634">
    <property type="term" value="C:nucleus"/>
    <property type="evidence" value="ECO:0007669"/>
    <property type="project" value="TreeGrafter"/>
</dbReference>
<proteinExistence type="predicted"/>
<dbReference type="InterPro" id="IPR036910">
    <property type="entry name" value="HMG_box_dom_sf"/>
</dbReference>
<evidence type="ECO:0000313" key="3">
    <source>
        <dbReference type="EMBL" id="VEL15561.1"/>
    </source>
</evidence>
<name>A0A3S5FCY8_9PLAT</name>
<evidence type="ECO:0008006" key="5">
    <source>
        <dbReference type="Google" id="ProtNLM"/>
    </source>
</evidence>